<dbReference type="GO" id="GO:0008360">
    <property type="term" value="P:regulation of cell shape"/>
    <property type="evidence" value="ECO:0007669"/>
    <property type="project" value="UniProtKB-UniRule"/>
</dbReference>
<organism evidence="9 10">
    <name type="scientific">Microbacterium sorbitolivorans</name>
    <dbReference type="NCBI Taxonomy" id="1867410"/>
    <lineage>
        <taxon>Bacteria</taxon>
        <taxon>Bacillati</taxon>
        <taxon>Actinomycetota</taxon>
        <taxon>Actinomycetes</taxon>
        <taxon>Micrococcales</taxon>
        <taxon>Microbacteriaceae</taxon>
        <taxon>Microbacterium</taxon>
    </lineage>
</organism>
<dbReference type="InterPro" id="IPR005490">
    <property type="entry name" value="LD_TPept_cat_dom"/>
</dbReference>
<feature type="compositionally biased region" description="Pro residues" evidence="7">
    <location>
        <begin position="47"/>
        <end position="57"/>
    </location>
</feature>
<comment type="caution">
    <text evidence="9">The sequence shown here is derived from an EMBL/GenBank/DDBJ whole genome shotgun (WGS) entry which is preliminary data.</text>
</comment>
<keyword evidence="4 6" id="KW-0573">Peptidoglycan synthesis</keyword>
<keyword evidence="2" id="KW-0808">Transferase</keyword>
<dbReference type="PROSITE" id="PS52029">
    <property type="entry name" value="LD_TPASE"/>
    <property type="match status" value="1"/>
</dbReference>
<evidence type="ECO:0000256" key="6">
    <source>
        <dbReference type="PROSITE-ProRule" id="PRU01373"/>
    </source>
</evidence>
<evidence type="ECO:0000256" key="3">
    <source>
        <dbReference type="ARBA" id="ARBA00022960"/>
    </source>
</evidence>
<keyword evidence="10" id="KW-1185">Reference proteome</keyword>
<evidence type="ECO:0000256" key="7">
    <source>
        <dbReference type="SAM" id="MobiDB-lite"/>
    </source>
</evidence>
<evidence type="ECO:0000259" key="8">
    <source>
        <dbReference type="PROSITE" id="PS52029"/>
    </source>
</evidence>
<dbReference type="GO" id="GO:0009252">
    <property type="term" value="P:peptidoglycan biosynthetic process"/>
    <property type="evidence" value="ECO:0007669"/>
    <property type="project" value="UniProtKB-UniPathway"/>
</dbReference>
<name>A0A367Y9R5_9MICO</name>
<protein>
    <submittedName>
        <fullName evidence="9">Murein L,D-transpeptidase</fullName>
    </submittedName>
</protein>
<evidence type="ECO:0000313" key="9">
    <source>
        <dbReference type="EMBL" id="RCK61751.1"/>
    </source>
</evidence>
<dbReference type="InterPro" id="IPR038063">
    <property type="entry name" value="Transpep_catalytic_dom"/>
</dbReference>
<feature type="compositionally biased region" description="Low complexity" evidence="7">
    <location>
        <begin position="33"/>
        <end position="46"/>
    </location>
</feature>
<dbReference type="CDD" id="cd16913">
    <property type="entry name" value="YkuD_like"/>
    <property type="match status" value="1"/>
</dbReference>
<dbReference type="Pfam" id="PF03734">
    <property type="entry name" value="YkuD"/>
    <property type="match status" value="1"/>
</dbReference>
<keyword evidence="3 6" id="KW-0133">Cell shape</keyword>
<dbReference type="Gene3D" id="2.40.440.10">
    <property type="entry name" value="L,D-transpeptidase catalytic domain-like"/>
    <property type="match status" value="1"/>
</dbReference>
<dbReference type="GO" id="GO:0016740">
    <property type="term" value="F:transferase activity"/>
    <property type="evidence" value="ECO:0007669"/>
    <property type="project" value="UniProtKB-KW"/>
</dbReference>
<evidence type="ECO:0000313" key="10">
    <source>
        <dbReference type="Proteomes" id="UP000253508"/>
    </source>
</evidence>
<feature type="active site" description="Nucleophile" evidence="6">
    <location>
        <position position="274"/>
    </location>
</feature>
<feature type="active site" description="Proton donor/acceptor" evidence="6">
    <location>
        <position position="263"/>
    </location>
</feature>
<dbReference type="Proteomes" id="UP000253508">
    <property type="component" value="Unassembled WGS sequence"/>
</dbReference>
<reference evidence="9 10" key="1">
    <citation type="submission" date="2018-07" db="EMBL/GenBank/DDBJ databases">
        <title>Microbacterium endoborsara sp. nov., a novel actinobacterium isolated from Borszczowia aralocaspica.</title>
        <authorList>
            <person name="An D."/>
        </authorList>
    </citation>
    <scope>NUCLEOTIDE SEQUENCE [LARGE SCALE GENOMIC DNA]</scope>
    <source>
        <strain evidence="9 10">C1.15228</strain>
    </source>
</reference>
<dbReference type="OrthoDB" id="5243103at2"/>
<keyword evidence="5 6" id="KW-0961">Cell wall biogenesis/degradation</keyword>
<dbReference type="UniPathway" id="UPA00219"/>
<evidence type="ECO:0000256" key="4">
    <source>
        <dbReference type="ARBA" id="ARBA00022984"/>
    </source>
</evidence>
<evidence type="ECO:0000256" key="1">
    <source>
        <dbReference type="ARBA" id="ARBA00004752"/>
    </source>
</evidence>
<evidence type="ECO:0000256" key="5">
    <source>
        <dbReference type="ARBA" id="ARBA00023316"/>
    </source>
</evidence>
<dbReference type="EMBL" id="QORO01000001">
    <property type="protein sequence ID" value="RCK61751.1"/>
    <property type="molecule type" value="Genomic_DNA"/>
</dbReference>
<sequence length="297" mass="30830">MWVGGAIAIVAVAAIVVTAVLWPRGDTEPVAETQTPTPTVSETPTSTPTPTPTPTGPPANTNDYEAGDLPRADVFGIHPDLPVDDAPGDEAAGIIAHPESADGAPVFADPAGEPVAWLGQEQQFSGSNVPVVELEENWARVLLVGRQAPAGQGDASQLSGWMRVDDLVLTPTKQSVNVDLAARTIVITTDDGDSIGNEIVGTDFASGTDATPTPLGRTFIMFEDTVESLGYTRGHPIVYLGVQSPTLAGYDGQSVAVTAFHYHDVRSGAISNGCIRVAPETIEALAALPEGTPVYIS</sequence>
<dbReference type="SUPFAM" id="SSF141523">
    <property type="entry name" value="L,D-transpeptidase catalytic domain-like"/>
    <property type="match status" value="1"/>
</dbReference>
<feature type="region of interest" description="Disordered" evidence="7">
    <location>
        <begin position="28"/>
        <end position="66"/>
    </location>
</feature>
<comment type="pathway">
    <text evidence="1 6">Cell wall biogenesis; peptidoglycan biosynthesis.</text>
</comment>
<proteinExistence type="predicted"/>
<accession>A0A367Y9R5</accession>
<evidence type="ECO:0000256" key="2">
    <source>
        <dbReference type="ARBA" id="ARBA00022679"/>
    </source>
</evidence>
<feature type="domain" description="L,D-TPase catalytic" evidence="8">
    <location>
        <begin position="174"/>
        <end position="297"/>
    </location>
</feature>
<gene>
    <name evidence="9" type="ORF">DTO57_03770</name>
</gene>
<dbReference type="GO" id="GO:0071555">
    <property type="term" value="P:cell wall organization"/>
    <property type="evidence" value="ECO:0007669"/>
    <property type="project" value="UniProtKB-UniRule"/>
</dbReference>
<dbReference type="AlphaFoldDB" id="A0A367Y9R5"/>